<gene>
    <name evidence="3" type="ORF">B9T39_06245</name>
</gene>
<feature type="domain" description="CRISPR-associated endonuclease Cas9 bridge helix" evidence="2">
    <location>
        <begin position="57"/>
        <end position="89"/>
    </location>
</feature>
<dbReference type="InterPro" id="IPR028629">
    <property type="entry name" value="Cas9"/>
</dbReference>
<dbReference type="InterPro" id="IPR032239">
    <property type="entry name" value="Cas9-BH"/>
</dbReference>
<reference evidence="3 4" key="1">
    <citation type="submission" date="2017-04" db="EMBL/GenBank/DDBJ databases">
        <title>Draft genome sequences of Alloscardovia macacae UMA81211 and UMA81212 isolated from the feces of a rhesus macaque (Macaca mulatta).</title>
        <authorList>
            <person name="Albert K."/>
            <person name="Sela D.A."/>
        </authorList>
    </citation>
    <scope>NUCLEOTIDE SEQUENCE [LARGE SCALE GENOMIC DNA]</scope>
    <source>
        <strain evidence="3 4">UMA81212</strain>
    </source>
</reference>
<proteinExistence type="predicted"/>
<accession>A0A1Y2T0M7</accession>
<sequence>MLALEGDNLVNYAVGLDLGNGSVGWCALNESYRLIRAKGKELIGARLFNPANTAEDRRMHRTMRRRLSRRRWRLRMLDGLFMPELKAVDSNFLVRRKYSWVHKKDQQNHENWYAGVLFDSQAADKEFYAKYPTIYHLRKALMEDTSKHDIREVYLAVHHILKYRGNFLTEGDLNTDDVFDDAEFMELLNEILRDALRAEEESECVSARTGTVYSDILNNSRMNRTGRAEAAADAVDILEGDSKLITKILKAVFKAIVGNAVDLVQIFNLTDVDKEIAKELKKLNFTSATYDDDVQNIFGLGVLSDEQTELVTKLYEFYSKLVLKRILGSYTTFSDAQISSYEAHKQNLAYFTALAAQQNVEKKAFSRMYEGLLSSSEETRKAAKKEFATLLAAVPEDAQRKDFENALEEDRLFPKQRTSDNGVVPYQVHLQELHKILQNQGQYYPFLLDTYEVEGQQLNKIESLLKFRVPYYVGPLVSPEDMQANGDNAENHWMVRKEGHREAITPWNFNEIVDKDASGRKFITRLTGSDTFLFGESTLPQHSLLYEEYMVLSELNNVRMSARVANHYEDKKRQRLRYEEEQILLNELFKAKKSVTKKAAEQCLMKHGMEDVHLFGLADEKKFVSSLSTYHDLCSVLGRAFVDDPKNQDLLEQIVELQTVFEDRGPLKHQLSLLGVMCTGFGSAFRDKF</sequence>
<dbReference type="RefSeq" id="WP_086106959.1">
    <property type="nucleotide sequence ID" value="NZ_NEKC01000014.1"/>
</dbReference>
<protein>
    <submittedName>
        <fullName evidence="3">Type II CRISPR RNA-guided endonuclease Cas9</fullName>
    </submittedName>
</protein>
<keyword evidence="3" id="KW-0255">Endonuclease</keyword>
<feature type="domain" description="CRISPR-associated endonuclease Cas9 REC lobe" evidence="1">
    <location>
        <begin position="234"/>
        <end position="671"/>
    </location>
</feature>
<dbReference type="Pfam" id="PF16593">
    <property type="entry name" value="Cas9-BH"/>
    <property type="match status" value="1"/>
</dbReference>
<dbReference type="Pfam" id="PF16592">
    <property type="entry name" value="Cas9_REC"/>
    <property type="match status" value="1"/>
</dbReference>
<comment type="caution">
    <text evidence="3">The sequence shown here is derived from an EMBL/GenBank/DDBJ whole genome shotgun (WGS) entry which is preliminary data.</text>
</comment>
<evidence type="ECO:0000313" key="4">
    <source>
        <dbReference type="Proteomes" id="UP000243540"/>
    </source>
</evidence>
<name>A0A1Y2T0M7_9BIFI</name>
<keyword evidence="3" id="KW-0540">Nuclease</keyword>
<dbReference type="InterPro" id="IPR032240">
    <property type="entry name" value="Cas9_REC"/>
</dbReference>
<dbReference type="EMBL" id="NEKC01000014">
    <property type="protein sequence ID" value="OTA28580.1"/>
    <property type="molecule type" value="Genomic_DNA"/>
</dbReference>
<dbReference type="Proteomes" id="UP000243540">
    <property type="component" value="Unassembled WGS sequence"/>
</dbReference>
<evidence type="ECO:0000313" key="3">
    <source>
        <dbReference type="EMBL" id="OTA28580.1"/>
    </source>
</evidence>
<evidence type="ECO:0000259" key="1">
    <source>
        <dbReference type="Pfam" id="PF16592"/>
    </source>
</evidence>
<organism evidence="3 4">
    <name type="scientific">Alloscardovia macacae</name>
    <dbReference type="NCBI Taxonomy" id="1160091"/>
    <lineage>
        <taxon>Bacteria</taxon>
        <taxon>Bacillati</taxon>
        <taxon>Actinomycetota</taxon>
        <taxon>Actinomycetes</taxon>
        <taxon>Bifidobacteriales</taxon>
        <taxon>Bifidobacteriaceae</taxon>
        <taxon>Alloscardovia</taxon>
    </lineage>
</organism>
<evidence type="ECO:0000259" key="2">
    <source>
        <dbReference type="Pfam" id="PF16593"/>
    </source>
</evidence>
<dbReference type="AlphaFoldDB" id="A0A1Y2T0M7"/>
<keyword evidence="3" id="KW-0378">Hydrolase</keyword>
<dbReference type="NCBIfam" id="TIGR01865">
    <property type="entry name" value="cas_Csn1"/>
    <property type="match status" value="1"/>
</dbReference>
<dbReference type="GO" id="GO:0004519">
    <property type="term" value="F:endonuclease activity"/>
    <property type="evidence" value="ECO:0007669"/>
    <property type="project" value="UniProtKB-KW"/>
</dbReference>